<dbReference type="PANTHER" id="PTHR21442:SF0">
    <property type="entry name" value="CILIA- AND FLAGELLA-ASSOCIATED PROTEIN 206"/>
    <property type="match status" value="1"/>
</dbReference>
<dbReference type="GO" id="GO:0030030">
    <property type="term" value="P:cell projection organization"/>
    <property type="evidence" value="ECO:0007669"/>
    <property type="project" value="UniProtKB-KW"/>
</dbReference>
<accession>A0A0L7LN63</accession>
<dbReference type="GO" id="GO:0036064">
    <property type="term" value="C:ciliary basal body"/>
    <property type="evidence" value="ECO:0007669"/>
    <property type="project" value="TreeGrafter"/>
</dbReference>
<proteinExistence type="inferred from homology"/>
<organism evidence="10 11">
    <name type="scientific">Operophtera brumata</name>
    <name type="common">Winter moth</name>
    <name type="synonym">Phalaena brumata</name>
    <dbReference type="NCBI Taxonomy" id="104452"/>
    <lineage>
        <taxon>Eukaryota</taxon>
        <taxon>Metazoa</taxon>
        <taxon>Ecdysozoa</taxon>
        <taxon>Arthropoda</taxon>
        <taxon>Hexapoda</taxon>
        <taxon>Insecta</taxon>
        <taxon>Pterygota</taxon>
        <taxon>Neoptera</taxon>
        <taxon>Endopterygota</taxon>
        <taxon>Lepidoptera</taxon>
        <taxon>Glossata</taxon>
        <taxon>Ditrysia</taxon>
        <taxon>Geometroidea</taxon>
        <taxon>Geometridae</taxon>
        <taxon>Larentiinae</taxon>
        <taxon>Operophtera</taxon>
    </lineage>
</organism>
<keyword evidence="7" id="KW-0206">Cytoskeleton</keyword>
<keyword evidence="8" id="KW-0966">Cell projection</keyword>
<sequence length="500" mass="56476">MACNENVVKNISNEVTRNCQTHNVTVETEFVVYLIDLLLLNPKYGKLFTKSINRNNLQFFVEKCVSIIRRGGTSLSTLKMQFIMQTNYDKLEDLIEKHLASIDEDPAPEDEAEMKKLFRKISIYIILASGLGNPGLIVTLKEGMAALESVFSLEDLKVFLALFRPEKMAQLNELLEVASGACLTSLSNSLLTVMQRVNTLSTAVEDSIVVQDETGNVMLDPRNPTLTYEVLTRKLLCDVESMVSNGSLQVDKFKEALEEIHTAVKYKAAVPVVTVFPLFSKLWQIWRSMQNVMYLVSRASRLFVALGAILEHVGVPRDLLAAALQGRKVQTDQYLGFCAVCLCAGALIPSNTKIGIVKSDGRRYAFCSVRMAVRFSKDPQRRLIPSNTKIGVVKSDGRRYAFCSVRMADVQTLTHPIEEYIEKNYSWDLWEWKRRACQWIHCQTHQPMDKAQQTKVDCGVSTDPNNVFLWGLRGQLGYGQHAMQLGHTFTEKKKGIHQLY</sequence>
<dbReference type="EMBL" id="JTDY01000481">
    <property type="protein sequence ID" value="KOB76988.1"/>
    <property type="molecule type" value="Genomic_DNA"/>
</dbReference>
<evidence type="ECO:0000256" key="9">
    <source>
        <dbReference type="ARBA" id="ARBA00045321"/>
    </source>
</evidence>
<dbReference type="AlphaFoldDB" id="A0A0L7LN63"/>
<evidence type="ECO:0000256" key="6">
    <source>
        <dbReference type="ARBA" id="ARBA00023069"/>
    </source>
</evidence>
<dbReference type="PANTHER" id="PTHR21442">
    <property type="entry name" value="CILIA- AND FLAGELLA-ASSOCIATED PROTEIN 206"/>
    <property type="match status" value="1"/>
</dbReference>
<evidence type="ECO:0000256" key="1">
    <source>
        <dbReference type="ARBA" id="ARBA00004430"/>
    </source>
</evidence>
<comment type="subcellular location">
    <subcellularLocation>
        <location evidence="1">Cytoplasm</location>
        <location evidence="1">Cytoskeleton</location>
        <location evidence="1">Cilium axoneme</location>
    </subcellularLocation>
</comment>
<evidence type="ECO:0000256" key="5">
    <source>
        <dbReference type="ARBA" id="ARBA00022794"/>
    </source>
</evidence>
<evidence type="ECO:0000256" key="4">
    <source>
        <dbReference type="ARBA" id="ARBA00022490"/>
    </source>
</evidence>
<evidence type="ECO:0000313" key="10">
    <source>
        <dbReference type="EMBL" id="KOB76988.1"/>
    </source>
</evidence>
<dbReference type="GO" id="GO:0005930">
    <property type="term" value="C:axoneme"/>
    <property type="evidence" value="ECO:0007669"/>
    <property type="project" value="UniProtKB-SubCell"/>
</dbReference>
<dbReference type="STRING" id="104452.A0A0L7LN63"/>
<dbReference type="Proteomes" id="UP000037510">
    <property type="component" value="Unassembled WGS sequence"/>
</dbReference>
<keyword evidence="6" id="KW-0969">Cilium</keyword>
<reference evidence="10 11" key="1">
    <citation type="journal article" date="2015" name="Genome Biol. Evol.">
        <title>The genome of winter moth (Operophtera brumata) provides a genomic perspective on sexual dimorphism and phenology.</title>
        <authorList>
            <person name="Derks M.F."/>
            <person name="Smit S."/>
            <person name="Salis L."/>
            <person name="Schijlen E."/>
            <person name="Bossers A."/>
            <person name="Mateman C."/>
            <person name="Pijl A.S."/>
            <person name="de Ridder D."/>
            <person name="Groenen M.A."/>
            <person name="Visser M.E."/>
            <person name="Megens H.J."/>
        </authorList>
    </citation>
    <scope>NUCLEOTIDE SEQUENCE [LARGE SCALE GENOMIC DNA]</scope>
    <source>
        <strain evidence="10">WM2013NL</strain>
        <tissue evidence="10">Head and thorax</tissue>
    </source>
</reference>
<dbReference type="InterPro" id="IPR021897">
    <property type="entry name" value="FAP206"/>
</dbReference>
<gene>
    <name evidence="10" type="ORF">OBRU01_04830</name>
</gene>
<keyword evidence="5" id="KW-0970">Cilium biogenesis/degradation</keyword>
<comment type="caution">
    <text evidence="10">The sequence shown here is derived from an EMBL/GenBank/DDBJ whole genome shotgun (WGS) entry which is preliminary data.</text>
</comment>
<comment type="function">
    <text evidence="9">Essential for sperm motility and is involved in the regulation of the beating frequency of motile cilia on the epithelial cells of the respiratory tract. Required for the establishment of radial spokes in sperm flagella.</text>
</comment>
<evidence type="ECO:0000256" key="8">
    <source>
        <dbReference type="ARBA" id="ARBA00023273"/>
    </source>
</evidence>
<keyword evidence="4" id="KW-0963">Cytoplasm</keyword>
<keyword evidence="11" id="KW-1185">Reference proteome</keyword>
<dbReference type="Pfam" id="PF12018">
    <property type="entry name" value="FAP206"/>
    <property type="match status" value="1"/>
</dbReference>
<evidence type="ECO:0000256" key="3">
    <source>
        <dbReference type="ARBA" id="ARBA00021602"/>
    </source>
</evidence>
<name>A0A0L7LN63_OPEBR</name>
<evidence type="ECO:0000256" key="7">
    <source>
        <dbReference type="ARBA" id="ARBA00023212"/>
    </source>
</evidence>
<protein>
    <recommendedName>
        <fullName evidence="3">Cilia- and flagella-associated protein 206</fullName>
    </recommendedName>
</protein>
<dbReference type="GO" id="GO:0003356">
    <property type="term" value="P:regulation of cilium beat frequency"/>
    <property type="evidence" value="ECO:0007669"/>
    <property type="project" value="TreeGrafter"/>
</dbReference>
<evidence type="ECO:0000313" key="11">
    <source>
        <dbReference type="Proteomes" id="UP000037510"/>
    </source>
</evidence>
<evidence type="ECO:0000256" key="2">
    <source>
        <dbReference type="ARBA" id="ARBA00010500"/>
    </source>
</evidence>
<comment type="similarity">
    <text evidence="2">Belongs to the CFAP206 family.</text>
</comment>